<reference evidence="2 3" key="1">
    <citation type="submission" date="2017-11" db="EMBL/GenBank/DDBJ databases">
        <authorList>
            <person name="Kracher B."/>
        </authorList>
    </citation>
    <scope>NUCLEOTIDE SEQUENCE [LARGE SCALE GENOMIC DNA]</scope>
    <source>
        <strain evidence="2 3">RACE1</strain>
    </source>
</reference>
<feature type="region of interest" description="Disordered" evidence="1">
    <location>
        <begin position="23"/>
        <end position="54"/>
    </location>
</feature>
<organism evidence="2 3">
    <name type="scientific">Blumeria hordei</name>
    <name type="common">Barley powdery mildew</name>
    <name type="synonym">Blumeria graminis f. sp. hordei</name>
    <dbReference type="NCBI Taxonomy" id="2867405"/>
    <lineage>
        <taxon>Eukaryota</taxon>
        <taxon>Fungi</taxon>
        <taxon>Dikarya</taxon>
        <taxon>Ascomycota</taxon>
        <taxon>Pezizomycotina</taxon>
        <taxon>Leotiomycetes</taxon>
        <taxon>Erysiphales</taxon>
        <taxon>Erysiphaceae</taxon>
        <taxon>Blumeria</taxon>
    </lineage>
</organism>
<dbReference type="VEuPathDB" id="FungiDB:BLGHR1_11336"/>
<gene>
    <name evidence="2" type="ORF">BLGHR1_11336</name>
</gene>
<dbReference type="Proteomes" id="UP000275772">
    <property type="component" value="Unassembled WGS sequence"/>
</dbReference>
<evidence type="ECO:0000313" key="3">
    <source>
        <dbReference type="Proteomes" id="UP000275772"/>
    </source>
</evidence>
<evidence type="ECO:0000313" key="2">
    <source>
        <dbReference type="EMBL" id="SZF00593.1"/>
    </source>
</evidence>
<sequence>MIIKESFQDYGLYDAGKNQTRIAPQLGMSRGRVSNSLRRGTVSSKKRKRTSSRLKADDVNQMISYVESSPENCRKIFLEFASGPHRYLGVSERVI</sequence>
<proteinExistence type="predicted"/>
<accession>A0A383UJX6</accession>
<protein>
    <submittedName>
        <fullName evidence="2">Uncharacterized protein</fullName>
    </submittedName>
</protein>
<name>A0A383UJX6_BLUHO</name>
<evidence type="ECO:0000256" key="1">
    <source>
        <dbReference type="SAM" id="MobiDB-lite"/>
    </source>
</evidence>
<dbReference type="EMBL" id="UNSH01000014">
    <property type="protein sequence ID" value="SZF00593.1"/>
    <property type="molecule type" value="Genomic_DNA"/>
</dbReference>
<dbReference type="AlphaFoldDB" id="A0A383UJX6"/>